<feature type="signal peptide" evidence="1">
    <location>
        <begin position="1"/>
        <end position="17"/>
    </location>
</feature>
<evidence type="ECO:0000313" key="3">
    <source>
        <dbReference type="Proteomes" id="UP000268014"/>
    </source>
</evidence>
<dbReference type="WBParaSite" id="HPLM_0001168601-mRNA-1">
    <property type="protein sequence ID" value="HPLM_0001168601-mRNA-1"/>
    <property type="gene ID" value="HPLM_0001168601"/>
</dbReference>
<dbReference type="EMBL" id="UZAF01017632">
    <property type="protein sequence ID" value="VDO43513.1"/>
    <property type="molecule type" value="Genomic_DNA"/>
</dbReference>
<feature type="chain" id="PRO_5043123800" evidence="1">
    <location>
        <begin position="18"/>
        <end position="134"/>
    </location>
</feature>
<organism evidence="4">
    <name type="scientific">Haemonchus placei</name>
    <name type="common">Barber's pole worm</name>
    <dbReference type="NCBI Taxonomy" id="6290"/>
    <lineage>
        <taxon>Eukaryota</taxon>
        <taxon>Metazoa</taxon>
        <taxon>Ecdysozoa</taxon>
        <taxon>Nematoda</taxon>
        <taxon>Chromadorea</taxon>
        <taxon>Rhabditida</taxon>
        <taxon>Rhabditina</taxon>
        <taxon>Rhabditomorpha</taxon>
        <taxon>Strongyloidea</taxon>
        <taxon>Trichostrongylidae</taxon>
        <taxon>Haemonchus</taxon>
    </lineage>
</organism>
<proteinExistence type="predicted"/>
<accession>A0A0N4WKR3</accession>
<keyword evidence="1" id="KW-0732">Signal</keyword>
<evidence type="ECO:0000313" key="4">
    <source>
        <dbReference type="WBParaSite" id="HPLM_0001168601-mRNA-1"/>
    </source>
</evidence>
<dbReference type="AlphaFoldDB" id="A0A0N4WKR3"/>
<gene>
    <name evidence="2" type="ORF">HPLM_LOCUS11678</name>
</gene>
<dbReference type="Proteomes" id="UP000268014">
    <property type="component" value="Unassembled WGS sequence"/>
</dbReference>
<sequence length="134" mass="15361">MLPYVIALLQIPFSILAINNTTEEDDGRVHCPRPESATSSCDARKELIISIVYHLNGLLTSGLWVHLSWSRRYISFDKCRLEAKGSHLFVKANGSECVIHPVKSHYPLQATQWCRVFWQLQGNIWATFLPICEY</sequence>
<evidence type="ECO:0000313" key="2">
    <source>
        <dbReference type="EMBL" id="VDO43513.1"/>
    </source>
</evidence>
<reference evidence="4" key="1">
    <citation type="submission" date="2017-02" db="UniProtKB">
        <authorList>
            <consortium name="WormBaseParasite"/>
        </authorList>
    </citation>
    <scope>IDENTIFICATION</scope>
</reference>
<keyword evidence="3" id="KW-1185">Reference proteome</keyword>
<reference evidence="2 3" key="2">
    <citation type="submission" date="2018-11" db="EMBL/GenBank/DDBJ databases">
        <authorList>
            <consortium name="Pathogen Informatics"/>
        </authorList>
    </citation>
    <scope>NUCLEOTIDE SEQUENCE [LARGE SCALE GENOMIC DNA]</scope>
    <source>
        <strain evidence="2 3">MHpl1</strain>
    </source>
</reference>
<evidence type="ECO:0000256" key="1">
    <source>
        <dbReference type="SAM" id="SignalP"/>
    </source>
</evidence>
<name>A0A0N4WKR3_HAEPC</name>
<dbReference type="OrthoDB" id="5838291at2759"/>
<protein>
    <submittedName>
        <fullName evidence="4">C-type lectin domain-containing protein</fullName>
    </submittedName>
</protein>